<keyword evidence="5 8" id="KW-0067">ATP-binding</keyword>
<evidence type="ECO:0000313" key="10">
    <source>
        <dbReference type="EMBL" id="RJP26011.1"/>
    </source>
</evidence>
<dbReference type="EC" id="2.7.4.25" evidence="8"/>
<evidence type="ECO:0000256" key="4">
    <source>
        <dbReference type="ARBA" id="ARBA00022777"/>
    </source>
</evidence>
<evidence type="ECO:0000256" key="7">
    <source>
        <dbReference type="ARBA" id="ARBA00048478"/>
    </source>
</evidence>
<comment type="subcellular location">
    <subcellularLocation>
        <location evidence="8">Cytoplasm</location>
    </subcellularLocation>
</comment>
<dbReference type="Gene3D" id="3.40.50.300">
    <property type="entry name" value="P-loop containing nucleotide triphosphate hydrolases"/>
    <property type="match status" value="1"/>
</dbReference>
<dbReference type="EMBL" id="QZKU01000014">
    <property type="protein sequence ID" value="RJP26011.1"/>
    <property type="molecule type" value="Genomic_DNA"/>
</dbReference>
<feature type="binding site" evidence="8">
    <location>
        <begin position="13"/>
        <end position="21"/>
    </location>
    <ligand>
        <name>ATP</name>
        <dbReference type="ChEBI" id="CHEBI:30616"/>
    </ligand>
</feature>
<keyword evidence="2 8" id="KW-0808">Transferase</keyword>
<dbReference type="SUPFAM" id="SSF52540">
    <property type="entry name" value="P-loop containing nucleoside triphosphate hydrolases"/>
    <property type="match status" value="1"/>
</dbReference>
<evidence type="ECO:0000256" key="5">
    <source>
        <dbReference type="ARBA" id="ARBA00022840"/>
    </source>
</evidence>
<dbReference type="PANTHER" id="PTHR21299:SF2">
    <property type="entry name" value="CYTIDYLATE KINASE"/>
    <property type="match status" value="1"/>
</dbReference>
<dbReference type="InterPro" id="IPR003136">
    <property type="entry name" value="Cytidylate_kin"/>
</dbReference>
<evidence type="ECO:0000256" key="1">
    <source>
        <dbReference type="ARBA" id="ARBA00009427"/>
    </source>
</evidence>
<comment type="catalytic activity">
    <reaction evidence="7 8">
        <text>CMP + ATP = CDP + ADP</text>
        <dbReference type="Rhea" id="RHEA:11600"/>
        <dbReference type="ChEBI" id="CHEBI:30616"/>
        <dbReference type="ChEBI" id="CHEBI:58069"/>
        <dbReference type="ChEBI" id="CHEBI:60377"/>
        <dbReference type="ChEBI" id="CHEBI:456216"/>
        <dbReference type="EC" id="2.7.4.25"/>
    </reaction>
</comment>
<organism evidence="10 11">
    <name type="scientific">Abyssobacteria bacterium (strain SURF_5)</name>
    <dbReference type="NCBI Taxonomy" id="2093360"/>
    <lineage>
        <taxon>Bacteria</taxon>
        <taxon>Pseudomonadati</taxon>
        <taxon>Candidatus Hydrogenedentota</taxon>
        <taxon>Candidatus Abyssobacteria</taxon>
    </lineage>
</organism>
<comment type="catalytic activity">
    <reaction evidence="6 8">
        <text>dCMP + ATP = dCDP + ADP</text>
        <dbReference type="Rhea" id="RHEA:25094"/>
        <dbReference type="ChEBI" id="CHEBI:30616"/>
        <dbReference type="ChEBI" id="CHEBI:57566"/>
        <dbReference type="ChEBI" id="CHEBI:58593"/>
        <dbReference type="ChEBI" id="CHEBI:456216"/>
        <dbReference type="EC" id="2.7.4.25"/>
    </reaction>
</comment>
<reference evidence="10 11" key="1">
    <citation type="journal article" date="2017" name="ISME J.">
        <title>Energy and carbon metabolisms in a deep terrestrial subsurface fluid microbial community.</title>
        <authorList>
            <person name="Momper L."/>
            <person name="Jungbluth S.P."/>
            <person name="Lee M.D."/>
            <person name="Amend J.P."/>
        </authorList>
    </citation>
    <scope>NUCLEOTIDE SEQUENCE [LARGE SCALE GENOMIC DNA]</scope>
    <source>
        <strain evidence="10">SURF_5</strain>
    </source>
</reference>
<accession>A0A3A4PDC5</accession>
<dbReference type="GO" id="GO:0036431">
    <property type="term" value="F:dCMP kinase activity"/>
    <property type="evidence" value="ECO:0007669"/>
    <property type="project" value="InterPro"/>
</dbReference>
<protein>
    <recommendedName>
        <fullName evidence="8">Cytidylate kinase</fullName>
        <shortName evidence="8">CK</shortName>
        <ecNumber evidence="8">2.7.4.25</ecNumber>
    </recommendedName>
    <alternativeName>
        <fullName evidence="8">Cytidine monophosphate kinase</fullName>
        <shortName evidence="8">CMP kinase</shortName>
    </alternativeName>
</protein>
<evidence type="ECO:0000313" key="11">
    <source>
        <dbReference type="Proteomes" id="UP000265882"/>
    </source>
</evidence>
<dbReference type="InterPro" id="IPR011994">
    <property type="entry name" value="Cytidylate_kinase_dom"/>
</dbReference>
<evidence type="ECO:0000256" key="8">
    <source>
        <dbReference type="HAMAP-Rule" id="MF_00238"/>
    </source>
</evidence>
<evidence type="ECO:0000256" key="3">
    <source>
        <dbReference type="ARBA" id="ARBA00022741"/>
    </source>
</evidence>
<dbReference type="Proteomes" id="UP000265882">
    <property type="component" value="Unassembled WGS sequence"/>
</dbReference>
<dbReference type="GO" id="GO:0005829">
    <property type="term" value="C:cytosol"/>
    <property type="evidence" value="ECO:0007669"/>
    <property type="project" value="TreeGrafter"/>
</dbReference>
<keyword evidence="4 8" id="KW-0418">Kinase</keyword>
<evidence type="ECO:0000256" key="2">
    <source>
        <dbReference type="ARBA" id="ARBA00022679"/>
    </source>
</evidence>
<proteinExistence type="inferred from homology"/>
<dbReference type="AlphaFoldDB" id="A0A3A4PDC5"/>
<dbReference type="PANTHER" id="PTHR21299">
    <property type="entry name" value="CYTIDYLATE KINASE/PANTOATE-BETA-ALANINE LIGASE"/>
    <property type="match status" value="1"/>
</dbReference>
<dbReference type="Pfam" id="PF02224">
    <property type="entry name" value="Cytidylate_kin"/>
    <property type="match status" value="1"/>
</dbReference>
<gene>
    <name evidence="8" type="primary">cmk</name>
    <name evidence="10" type="ORF">C4520_01365</name>
</gene>
<comment type="similarity">
    <text evidence="1 8">Belongs to the cytidylate kinase family. Type 1 subfamily.</text>
</comment>
<dbReference type="NCBIfam" id="TIGR00017">
    <property type="entry name" value="cmk"/>
    <property type="match status" value="1"/>
</dbReference>
<dbReference type="CDD" id="cd02020">
    <property type="entry name" value="CMPK"/>
    <property type="match status" value="1"/>
</dbReference>
<keyword evidence="3 8" id="KW-0547">Nucleotide-binding</keyword>
<comment type="caution">
    <text evidence="10">The sequence shown here is derived from an EMBL/GenBank/DDBJ whole genome shotgun (WGS) entry which is preliminary data.</text>
</comment>
<dbReference type="GO" id="GO:0036430">
    <property type="term" value="F:CMP kinase activity"/>
    <property type="evidence" value="ECO:0007669"/>
    <property type="project" value="RHEA"/>
</dbReference>
<dbReference type="HAMAP" id="MF_00238">
    <property type="entry name" value="Cytidyl_kinase_type1"/>
    <property type="match status" value="1"/>
</dbReference>
<sequence>MQDKDKMVIAIDGPAGAGKSTIAKLVARRYSLLYIDTGAMYRAVAWKALARGADLSNEAAVAEIAAGMRIELQPSDEGTRVIADGQDITSVIRNPEVTDASSRIATFGKVRDILVERQQEIGRERGVVMEGRDIGSVVFPHAPLKFYLDATIEERARRRKRDLDLAGHHVELHELERQVLERDRRDMTRKVGPLKKADDAVVIDTNDLSIDEVVDAVSEHVAAFLRGAVNQ</sequence>
<dbReference type="GO" id="GO:0005524">
    <property type="term" value="F:ATP binding"/>
    <property type="evidence" value="ECO:0007669"/>
    <property type="project" value="UniProtKB-UniRule"/>
</dbReference>
<dbReference type="GO" id="GO:0006220">
    <property type="term" value="P:pyrimidine nucleotide metabolic process"/>
    <property type="evidence" value="ECO:0007669"/>
    <property type="project" value="UniProtKB-UniRule"/>
</dbReference>
<name>A0A3A4PDC5_ABYX5</name>
<keyword evidence="8" id="KW-0963">Cytoplasm</keyword>
<dbReference type="GO" id="GO:0015949">
    <property type="term" value="P:nucleobase-containing small molecule interconversion"/>
    <property type="evidence" value="ECO:0007669"/>
    <property type="project" value="TreeGrafter"/>
</dbReference>
<feature type="domain" description="Cytidylate kinase" evidence="9">
    <location>
        <begin position="9"/>
        <end position="221"/>
    </location>
</feature>
<evidence type="ECO:0000259" key="9">
    <source>
        <dbReference type="Pfam" id="PF02224"/>
    </source>
</evidence>
<dbReference type="InterPro" id="IPR027417">
    <property type="entry name" value="P-loop_NTPase"/>
</dbReference>
<evidence type="ECO:0000256" key="6">
    <source>
        <dbReference type="ARBA" id="ARBA00047615"/>
    </source>
</evidence>